<protein>
    <recommendedName>
        <fullName evidence="9">ABC transmembrane type-1 domain-containing protein</fullName>
    </recommendedName>
</protein>
<evidence type="ECO:0000256" key="2">
    <source>
        <dbReference type="ARBA" id="ARBA00022692"/>
    </source>
</evidence>
<sequence length="87" mass="9617">MIIPQAGRIIIPATGNQCVMLLKSTSLVSAVGHLEPMRIVTDIHFSNVRVVELLAVAAIWSLVMTVFTTALQTTLQMLFPQRRGRRS</sequence>
<dbReference type="InterPro" id="IPR043429">
    <property type="entry name" value="ArtM/GltK/GlnP/TcyL/YhdX-like"/>
</dbReference>
<dbReference type="Gene3D" id="1.10.3720.10">
    <property type="entry name" value="MetI-like"/>
    <property type="match status" value="1"/>
</dbReference>
<evidence type="ECO:0000313" key="8">
    <source>
        <dbReference type="Proteomes" id="UP001321492"/>
    </source>
</evidence>
<reference evidence="7 8" key="1">
    <citation type="submission" date="2023-05" db="EMBL/GenBank/DDBJ databases">
        <title>Chelatococcus sp. nov., a moderately thermophilic bacterium isolated from hot spring microbial mat.</title>
        <authorList>
            <person name="Hu C.-J."/>
            <person name="Li W.-J."/>
        </authorList>
    </citation>
    <scope>NUCLEOTIDE SEQUENCE [LARGE SCALE GENOMIC DNA]</scope>
    <source>
        <strain evidence="7 8">SYSU G07232</strain>
    </source>
</reference>
<keyword evidence="3" id="KW-0813">Transport</keyword>
<name>A0ABT7ABB1_9HYPH</name>
<dbReference type="RefSeq" id="WP_283738657.1">
    <property type="nucleotide sequence ID" value="NZ_JASJEV010000001.1"/>
</dbReference>
<evidence type="ECO:0000256" key="6">
    <source>
        <dbReference type="SAM" id="Phobius"/>
    </source>
</evidence>
<evidence type="ECO:0008006" key="9">
    <source>
        <dbReference type="Google" id="ProtNLM"/>
    </source>
</evidence>
<feature type="transmembrane region" description="Helical" evidence="6">
    <location>
        <begin position="53"/>
        <end position="79"/>
    </location>
</feature>
<dbReference type="PANTHER" id="PTHR30614">
    <property type="entry name" value="MEMBRANE COMPONENT OF AMINO ACID ABC TRANSPORTER"/>
    <property type="match status" value="1"/>
</dbReference>
<comment type="subcellular location">
    <subcellularLocation>
        <location evidence="1">Membrane</location>
        <topology evidence="1">Multi-pass membrane protein</topology>
    </subcellularLocation>
</comment>
<evidence type="ECO:0000313" key="7">
    <source>
        <dbReference type="EMBL" id="MDJ1156650.1"/>
    </source>
</evidence>
<evidence type="ECO:0000256" key="5">
    <source>
        <dbReference type="ARBA" id="ARBA00023136"/>
    </source>
</evidence>
<evidence type="ECO:0000256" key="3">
    <source>
        <dbReference type="ARBA" id="ARBA00022970"/>
    </source>
</evidence>
<evidence type="ECO:0000256" key="1">
    <source>
        <dbReference type="ARBA" id="ARBA00004141"/>
    </source>
</evidence>
<keyword evidence="4 6" id="KW-1133">Transmembrane helix</keyword>
<dbReference type="SUPFAM" id="SSF161098">
    <property type="entry name" value="MetI-like"/>
    <property type="match status" value="1"/>
</dbReference>
<proteinExistence type="predicted"/>
<dbReference type="PANTHER" id="PTHR30614:SF0">
    <property type="entry name" value="L-CYSTINE TRANSPORT SYSTEM PERMEASE PROTEIN TCYL"/>
    <property type="match status" value="1"/>
</dbReference>
<organism evidence="7 8">
    <name type="scientific">Chelatococcus albus</name>
    <dbReference type="NCBI Taxonomy" id="3047466"/>
    <lineage>
        <taxon>Bacteria</taxon>
        <taxon>Pseudomonadati</taxon>
        <taxon>Pseudomonadota</taxon>
        <taxon>Alphaproteobacteria</taxon>
        <taxon>Hyphomicrobiales</taxon>
        <taxon>Chelatococcaceae</taxon>
        <taxon>Chelatococcus</taxon>
    </lineage>
</organism>
<dbReference type="Proteomes" id="UP001321492">
    <property type="component" value="Unassembled WGS sequence"/>
</dbReference>
<dbReference type="InterPro" id="IPR035906">
    <property type="entry name" value="MetI-like_sf"/>
</dbReference>
<keyword evidence="3" id="KW-0029">Amino-acid transport</keyword>
<keyword evidence="5 6" id="KW-0472">Membrane</keyword>
<keyword evidence="2 6" id="KW-0812">Transmembrane</keyword>
<dbReference type="EMBL" id="JASJEV010000001">
    <property type="protein sequence ID" value="MDJ1156650.1"/>
    <property type="molecule type" value="Genomic_DNA"/>
</dbReference>
<evidence type="ECO:0000256" key="4">
    <source>
        <dbReference type="ARBA" id="ARBA00022989"/>
    </source>
</evidence>
<accession>A0ABT7ABB1</accession>
<gene>
    <name evidence="7" type="ORF">QNA08_00090</name>
</gene>
<comment type="caution">
    <text evidence="7">The sequence shown here is derived from an EMBL/GenBank/DDBJ whole genome shotgun (WGS) entry which is preliminary data.</text>
</comment>
<keyword evidence="8" id="KW-1185">Reference proteome</keyword>